<organism evidence="2 3">
    <name type="scientific">Maribacter phage Molly_1</name>
    <dbReference type="NCBI Taxonomy" id="2745685"/>
    <lineage>
        <taxon>Viruses</taxon>
        <taxon>Duplodnaviria</taxon>
        <taxon>Heunggongvirae</taxon>
        <taxon>Uroviricota</taxon>
        <taxon>Caudoviricetes</taxon>
        <taxon>Molycolviridae</taxon>
        <taxon>Mollyvirus</taxon>
        <taxon>Mollyvirus molly</taxon>
    </lineage>
</organism>
<feature type="domain" description="BACON" evidence="1">
    <location>
        <begin position="90"/>
        <end position="146"/>
    </location>
</feature>
<sequence length="151" mass="15906">MAVPNTTTFTLANVCDEIGLTGSNRTLQSCFNSAESRGYNSSYSGSKNSLLNFRDYETPSTADILSVNPTTHSNTSGFTDSFVVSVTSNTSWTVSDNQTWITLSSSSGSGNGSITVNLSSNGTGSTRYGVVVFTTGDITRTVTVTQTSNFS</sequence>
<accession>A0A8E4XVF8</accession>
<name>A0A8E4XVF8_9CAUD</name>
<evidence type="ECO:0000313" key="3">
    <source>
        <dbReference type="Proteomes" id="UP000693768"/>
    </source>
</evidence>
<protein>
    <submittedName>
        <fullName evidence="2">BACON domain-containing protein</fullName>
    </submittedName>
</protein>
<proteinExistence type="predicted"/>
<evidence type="ECO:0000313" key="2">
    <source>
        <dbReference type="EMBL" id="QQO97547.1"/>
    </source>
</evidence>
<dbReference type="EMBL" id="MT732451">
    <property type="protein sequence ID" value="QQO97547.1"/>
    <property type="molecule type" value="Genomic_DNA"/>
</dbReference>
<gene>
    <name evidence="2" type="ORF">Molly1_62</name>
</gene>
<dbReference type="CDD" id="cd14948">
    <property type="entry name" value="BACON"/>
    <property type="match status" value="1"/>
</dbReference>
<dbReference type="Gene3D" id="2.60.40.10">
    <property type="entry name" value="Immunoglobulins"/>
    <property type="match status" value="1"/>
</dbReference>
<dbReference type="Proteomes" id="UP000693768">
    <property type="component" value="Segment"/>
</dbReference>
<keyword evidence="3" id="KW-1185">Reference proteome</keyword>
<dbReference type="Pfam" id="PF13004">
    <property type="entry name" value="BACON"/>
    <property type="match status" value="1"/>
</dbReference>
<reference evidence="2" key="1">
    <citation type="submission" date="2020-07" db="EMBL/GenBank/DDBJ databases">
        <title>Highly diverse flavobacterial phages as mortality factor during North Sea spring blooms.</title>
        <authorList>
            <person name="Bartlau N."/>
            <person name="Wichels A."/>
            <person name="Krohne G."/>
            <person name="Adriaenssens E.M."/>
            <person name="Heins A."/>
            <person name="Fuchs B.M."/>
            <person name="Amann R."/>
            <person name="Moraru C."/>
        </authorList>
    </citation>
    <scope>NUCLEOTIDE SEQUENCE</scope>
</reference>
<dbReference type="InterPro" id="IPR013783">
    <property type="entry name" value="Ig-like_fold"/>
</dbReference>
<dbReference type="InterPro" id="IPR024361">
    <property type="entry name" value="BACON"/>
</dbReference>
<evidence type="ECO:0000259" key="1">
    <source>
        <dbReference type="Pfam" id="PF13004"/>
    </source>
</evidence>